<reference evidence="1" key="1">
    <citation type="submission" date="2020-04" db="EMBL/GenBank/DDBJ databases">
        <title>A chromosome-scale assembly and high-density genetic map of the yellow drum (Nibea albiflora) genome.</title>
        <authorList>
            <person name="Xu D."/>
            <person name="Zhang W."/>
            <person name="Chen R."/>
            <person name="Tan P."/>
            <person name="Wang L."/>
            <person name="Song H."/>
            <person name="Tian L."/>
            <person name="Zhu Q."/>
            <person name="Wang B."/>
        </authorList>
    </citation>
    <scope>NUCLEOTIDE SEQUENCE</scope>
    <source>
        <strain evidence="1">ZJHYS-2018</strain>
    </source>
</reference>
<proteinExistence type="predicted"/>
<name>A0ACB7FJS2_NIBAL</name>
<sequence length="135" mass="15318">MMTVSRTQRITFAPRLPMVSGPRSFDENSRKAVKEEKIKSAALSALGVLIQFGDIWTEDKCRLSPKTATGEEQLRRRLGAEDPDISYVIAEIYVRTLFPTLITRELLNDNVNIDHSSAKHWRTVWLVGQAGEDMQ</sequence>
<keyword evidence="2" id="KW-1185">Reference proteome</keyword>
<protein>
    <submittedName>
        <fullName evidence="1">Uncharacterized protein</fullName>
    </submittedName>
</protein>
<accession>A0ACB7FJS2</accession>
<comment type="caution">
    <text evidence="1">The sequence shown here is derived from an EMBL/GenBank/DDBJ whole genome shotgun (WGS) entry which is preliminary data.</text>
</comment>
<dbReference type="EMBL" id="CM024799">
    <property type="protein sequence ID" value="KAG8013341.1"/>
    <property type="molecule type" value="Genomic_DNA"/>
</dbReference>
<organism evidence="1 2">
    <name type="scientific">Nibea albiflora</name>
    <name type="common">Yellow drum</name>
    <name type="synonym">Corvina albiflora</name>
    <dbReference type="NCBI Taxonomy" id="240163"/>
    <lineage>
        <taxon>Eukaryota</taxon>
        <taxon>Metazoa</taxon>
        <taxon>Chordata</taxon>
        <taxon>Craniata</taxon>
        <taxon>Vertebrata</taxon>
        <taxon>Euteleostomi</taxon>
        <taxon>Actinopterygii</taxon>
        <taxon>Neopterygii</taxon>
        <taxon>Teleostei</taxon>
        <taxon>Neoteleostei</taxon>
        <taxon>Acanthomorphata</taxon>
        <taxon>Eupercaria</taxon>
        <taxon>Sciaenidae</taxon>
        <taxon>Nibea</taxon>
    </lineage>
</organism>
<dbReference type="Proteomes" id="UP000805704">
    <property type="component" value="Chromosome 11"/>
</dbReference>
<evidence type="ECO:0000313" key="1">
    <source>
        <dbReference type="EMBL" id="KAG8013341.1"/>
    </source>
</evidence>
<evidence type="ECO:0000313" key="2">
    <source>
        <dbReference type="Proteomes" id="UP000805704"/>
    </source>
</evidence>
<gene>
    <name evidence="1" type="ORF">GBF38_021656</name>
</gene>